<dbReference type="RefSeq" id="XP_018733529.1">
    <property type="nucleotide sequence ID" value="XM_018880882.1"/>
</dbReference>
<protein>
    <submittedName>
        <fullName evidence="5">Acid phosphatase PHO11</fullName>
    </submittedName>
</protein>
<keyword evidence="4" id="KW-1133">Transmembrane helix</keyword>
<dbReference type="CDD" id="cd07061">
    <property type="entry name" value="HP_HAP_like"/>
    <property type="match status" value="1"/>
</dbReference>
<dbReference type="Proteomes" id="UP000189580">
    <property type="component" value="Chromosome c"/>
</dbReference>
<dbReference type="Gene3D" id="3.40.50.1240">
    <property type="entry name" value="Phosphoglycerate mutase-like"/>
    <property type="match status" value="1"/>
</dbReference>
<dbReference type="PANTHER" id="PTHR20963:SF43">
    <property type="entry name" value="PUTATIVE (AFU_ORTHOLOGUE AFUA_7G01240)-RELATED"/>
    <property type="match status" value="1"/>
</dbReference>
<dbReference type="KEGG" id="slb:AWJ20_3848"/>
<sequence length="697" mass="76466">MTDHQSIENEEQSAFLARSSLDDGLDLDHELDHEFELDPSSTGSPYDEESSIETGDNGIAKVGSRNNASSLDTTGSSGASITKGRKPKVNFDLDETYVQYDEAYKGIKGRSKTTTNSKGNISRHFDYSSSVNPIPPSPTSHRRGNNRLSSRKSSKLTTKLIIMLVLPALVLFILFFAVSSSASNPPRNASPVVAPTGLTYPSGFNMKQNWGSASPYFDTGVSYTGIDSTKAFERSARCSLRQSHVLHRHAERYPTDGMTARLSATAEKLMKMPPPPSKQFEWISKWNYTLGADLLTARGVGTEFKSGSDYWGSHGVALYNATSNGNNELFYSPKLNVYENGTSRPVPVLRATTQSRIETSARAWAAGFFGVYGGQIYNVVENSHDGSKNNNGDGTGWNSPVKPDSPVNYVSDAGIYKLVLQAENHGNNNTLASYYACPNDNSDNIGKEKKYAWIDNYLAPAAVRLNKVFPDYGNMTAGEVYDLQNFCAFETAAYGSSRFCELFTESEWRGFEYAGDLSFYYDSSFGSPVGASMGAGYLVELLARLQNKSVIAELNKGVNLTLDNDPATFPLGQPFYLDMTHDSIIISVLTAIGFDFINKELPTDKLLAPRQFVASRLVPFGARLIFDILECDDSTSSDSPPDLNYYVRVSLNSRVLPLGSLHDCPQSEDGFCPLDKFASSLQRQISSIDFVKACYGK</sequence>
<keyword evidence="2" id="KW-0378">Hydrolase</keyword>
<dbReference type="InterPro" id="IPR029033">
    <property type="entry name" value="His_PPase_superfam"/>
</dbReference>
<feature type="compositionally biased region" description="Basic residues" evidence="3">
    <location>
        <begin position="140"/>
        <end position="151"/>
    </location>
</feature>
<keyword evidence="6" id="KW-1185">Reference proteome</keyword>
<dbReference type="EMBL" id="CP014500">
    <property type="protein sequence ID" value="ANB11052.1"/>
    <property type="molecule type" value="Genomic_DNA"/>
</dbReference>
<dbReference type="OrthoDB" id="6509975at2759"/>
<evidence type="ECO:0000256" key="1">
    <source>
        <dbReference type="ARBA" id="ARBA00005375"/>
    </source>
</evidence>
<dbReference type="GO" id="GO:0003993">
    <property type="term" value="F:acid phosphatase activity"/>
    <property type="evidence" value="ECO:0007669"/>
    <property type="project" value="TreeGrafter"/>
</dbReference>
<keyword evidence="4" id="KW-0472">Membrane</keyword>
<dbReference type="PANTHER" id="PTHR20963">
    <property type="entry name" value="MULTIPLE INOSITOL POLYPHOSPHATE PHOSPHATASE-RELATED"/>
    <property type="match status" value="1"/>
</dbReference>
<organism evidence="5 6">
    <name type="scientific">Sugiyamaella lignohabitans</name>
    <dbReference type="NCBI Taxonomy" id="796027"/>
    <lineage>
        <taxon>Eukaryota</taxon>
        <taxon>Fungi</taxon>
        <taxon>Dikarya</taxon>
        <taxon>Ascomycota</taxon>
        <taxon>Saccharomycotina</taxon>
        <taxon>Dipodascomycetes</taxon>
        <taxon>Dipodascales</taxon>
        <taxon>Trichomonascaceae</taxon>
        <taxon>Sugiyamaella</taxon>
    </lineage>
</organism>
<feature type="compositionally biased region" description="Polar residues" evidence="3">
    <location>
        <begin position="388"/>
        <end position="398"/>
    </location>
</feature>
<feature type="transmembrane region" description="Helical" evidence="4">
    <location>
        <begin position="160"/>
        <end position="178"/>
    </location>
</feature>
<feature type="region of interest" description="Disordered" evidence="3">
    <location>
        <begin position="109"/>
        <end position="151"/>
    </location>
</feature>
<dbReference type="PROSITE" id="PS00778">
    <property type="entry name" value="HIS_ACID_PHOSPHAT_2"/>
    <property type="match status" value="1"/>
</dbReference>
<dbReference type="SUPFAM" id="SSF53254">
    <property type="entry name" value="Phosphoglycerate mutase-like"/>
    <property type="match status" value="1"/>
</dbReference>
<dbReference type="InterPro" id="IPR033379">
    <property type="entry name" value="Acid_Pase_AS"/>
</dbReference>
<evidence type="ECO:0000256" key="4">
    <source>
        <dbReference type="SAM" id="Phobius"/>
    </source>
</evidence>
<dbReference type="Pfam" id="PF00328">
    <property type="entry name" value="His_Phos_2"/>
    <property type="match status" value="1"/>
</dbReference>
<evidence type="ECO:0000256" key="2">
    <source>
        <dbReference type="ARBA" id="ARBA00022801"/>
    </source>
</evidence>
<evidence type="ECO:0000313" key="5">
    <source>
        <dbReference type="EMBL" id="ANB11052.1"/>
    </source>
</evidence>
<gene>
    <name evidence="5" type="primary">PHO11</name>
    <name evidence="5" type="ORF">AWJ20_3848</name>
</gene>
<proteinExistence type="inferred from homology"/>
<keyword evidence="4" id="KW-0812">Transmembrane</keyword>
<evidence type="ECO:0000256" key="3">
    <source>
        <dbReference type="SAM" id="MobiDB-lite"/>
    </source>
</evidence>
<accession>A0A167C078</accession>
<feature type="region of interest" description="Disordered" evidence="3">
    <location>
        <begin position="384"/>
        <end position="403"/>
    </location>
</feature>
<feature type="region of interest" description="Disordered" evidence="3">
    <location>
        <begin position="1"/>
        <end position="85"/>
    </location>
</feature>
<feature type="compositionally biased region" description="Basic and acidic residues" evidence="3">
    <location>
        <begin position="26"/>
        <end position="36"/>
    </location>
</feature>
<name>A0A167C078_9ASCO</name>
<feature type="compositionally biased region" description="Polar residues" evidence="3">
    <location>
        <begin position="64"/>
        <end position="80"/>
    </location>
</feature>
<dbReference type="InterPro" id="IPR000560">
    <property type="entry name" value="His_Pase_clade-2"/>
</dbReference>
<dbReference type="GeneID" id="30035914"/>
<comment type="similarity">
    <text evidence="1">Belongs to the histidine acid phosphatase family.</text>
</comment>
<dbReference type="AlphaFoldDB" id="A0A167C078"/>
<evidence type="ECO:0000313" key="6">
    <source>
        <dbReference type="Proteomes" id="UP000189580"/>
    </source>
</evidence>
<reference evidence="5 6" key="1">
    <citation type="submission" date="2016-02" db="EMBL/GenBank/DDBJ databases">
        <title>Complete genome sequence and transcriptome regulation of the pentose utilising yeast Sugiyamaella lignohabitans.</title>
        <authorList>
            <person name="Bellasio M."/>
            <person name="Peymann A."/>
            <person name="Valli M."/>
            <person name="Sipitzky M."/>
            <person name="Graf A."/>
            <person name="Sauer M."/>
            <person name="Marx H."/>
            <person name="Mattanovich D."/>
        </authorList>
    </citation>
    <scope>NUCLEOTIDE SEQUENCE [LARGE SCALE GENOMIC DNA]</scope>
    <source>
        <strain evidence="5 6">CBS 10342</strain>
    </source>
</reference>